<reference evidence="3" key="1">
    <citation type="submission" date="2021-11" db="EMBL/GenBank/DDBJ databases">
        <authorList>
            <person name="Rodrigo-Torres L."/>
            <person name="Arahal R. D."/>
            <person name="Lucena T."/>
        </authorList>
    </citation>
    <scope>NUCLEOTIDE SEQUENCE</scope>
    <source>
        <strain evidence="3">CECT 7928</strain>
    </source>
</reference>
<dbReference type="InterPro" id="IPR005519">
    <property type="entry name" value="Acid_phosphat_B-like"/>
</dbReference>
<feature type="signal peptide" evidence="2">
    <location>
        <begin position="1"/>
        <end position="23"/>
    </location>
</feature>
<dbReference type="InterPro" id="IPR006423">
    <property type="entry name" value="Lipo_e_P4"/>
</dbReference>
<dbReference type="EMBL" id="CAKLDM010000002">
    <property type="protein sequence ID" value="CAH0539983.1"/>
    <property type="molecule type" value="Genomic_DNA"/>
</dbReference>
<feature type="chain" id="PRO_5045939845" evidence="2">
    <location>
        <begin position="24"/>
        <end position="275"/>
    </location>
</feature>
<protein>
    <submittedName>
        <fullName evidence="3">Lipoprotein E</fullName>
    </submittedName>
</protein>
<proteinExistence type="predicted"/>
<evidence type="ECO:0000256" key="1">
    <source>
        <dbReference type="ARBA" id="ARBA00022729"/>
    </source>
</evidence>
<dbReference type="CDD" id="cd07534">
    <property type="entry name" value="HAD_CAP"/>
    <property type="match status" value="1"/>
</dbReference>
<dbReference type="PANTHER" id="PTHR31284">
    <property type="entry name" value="ACID PHOSPHATASE-LIKE PROTEIN"/>
    <property type="match status" value="1"/>
</dbReference>
<dbReference type="Gene3D" id="3.40.50.1000">
    <property type="entry name" value="HAD superfamily/HAD-like"/>
    <property type="match status" value="1"/>
</dbReference>
<keyword evidence="1 2" id="KW-0732">Signal</keyword>
<dbReference type="InterPro" id="IPR023214">
    <property type="entry name" value="HAD_sf"/>
</dbReference>
<keyword evidence="4" id="KW-1185">Reference proteome</keyword>
<sequence>MKNKALAVIATAVITATSWQVAAKEQPVTSAQLQNQAVLAVDWVQQSGEYRALAYQAFNVAKMSFDHFKSQAKQDNSKEKLAVVVDLDETMINNSAYAAWQIKHGQGYSSKTWGKWEQAAKAKAIPGAIEFSKYIDSHGGTVFYVSNRSETNLKETIKNLKKLGFSGVNDKTVLLKTTTSDKKARRSIITDEGYKIVMLVGDNLDDFDSKVIHKSNEVRRDHVNAEHSLYGTRYIVLPNPTYGSWEGGLAKGYFKLDNAGKSQVRHDALNAWNGK</sequence>
<dbReference type="NCBIfam" id="TIGR01533">
    <property type="entry name" value="lipo_e_P4"/>
    <property type="match status" value="1"/>
</dbReference>
<dbReference type="SFLD" id="SFLDS00003">
    <property type="entry name" value="Haloacid_Dehalogenase"/>
    <property type="match status" value="1"/>
</dbReference>
<name>A0ABM9A548_9VIBR</name>
<dbReference type="InterPro" id="IPR036412">
    <property type="entry name" value="HAD-like_sf"/>
</dbReference>
<keyword evidence="3" id="KW-0449">Lipoprotein</keyword>
<dbReference type="PIRSF" id="PIRSF019271">
    <property type="entry name" value="Acid_Ptase_C"/>
    <property type="match status" value="1"/>
</dbReference>
<dbReference type="Proteomes" id="UP000838748">
    <property type="component" value="Unassembled WGS sequence"/>
</dbReference>
<evidence type="ECO:0000313" key="4">
    <source>
        <dbReference type="Proteomes" id="UP000838748"/>
    </source>
</evidence>
<dbReference type="SUPFAM" id="SSF56784">
    <property type="entry name" value="HAD-like"/>
    <property type="match status" value="1"/>
</dbReference>
<gene>
    <name evidence="3" type="primary">hel</name>
    <name evidence="3" type="ORF">VMF7928_02556</name>
</gene>
<comment type="caution">
    <text evidence="3">The sequence shown here is derived from an EMBL/GenBank/DDBJ whole genome shotgun (WGS) entry which is preliminary data.</text>
</comment>
<dbReference type="Pfam" id="PF03767">
    <property type="entry name" value="Acid_phosphat_B"/>
    <property type="match status" value="1"/>
</dbReference>
<dbReference type="RefSeq" id="WP_237362018.1">
    <property type="nucleotide sequence ID" value="NZ_CAKLDM010000002.1"/>
</dbReference>
<dbReference type="SFLD" id="SFLDG01125">
    <property type="entry name" value="C1.1:_Acid_Phosphatase_Like"/>
    <property type="match status" value="1"/>
</dbReference>
<organism evidence="3 4">
    <name type="scientific">Vibrio marisflavi CECT 7928</name>
    <dbReference type="NCBI Taxonomy" id="634439"/>
    <lineage>
        <taxon>Bacteria</taxon>
        <taxon>Pseudomonadati</taxon>
        <taxon>Pseudomonadota</taxon>
        <taxon>Gammaproteobacteria</taxon>
        <taxon>Vibrionales</taxon>
        <taxon>Vibrionaceae</taxon>
        <taxon>Vibrio</taxon>
    </lineage>
</organism>
<accession>A0ABM9A548</accession>
<dbReference type="PANTHER" id="PTHR31284:SF10">
    <property type="entry name" value="ACID PHOSPHATASE-LIKE PROTEIN"/>
    <property type="match status" value="1"/>
</dbReference>
<evidence type="ECO:0000313" key="3">
    <source>
        <dbReference type="EMBL" id="CAH0539983.1"/>
    </source>
</evidence>
<evidence type="ECO:0000256" key="2">
    <source>
        <dbReference type="SAM" id="SignalP"/>
    </source>
</evidence>